<keyword evidence="5" id="KW-0804">Transcription</keyword>
<dbReference type="SUPFAM" id="SSF53383">
    <property type="entry name" value="PLP-dependent transferases"/>
    <property type="match status" value="1"/>
</dbReference>
<dbReference type="PROSITE" id="PS50949">
    <property type="entry name" value="HTH_GNTR"/>
    <property type="match status" value="1"/>
</dbReference>
<dbReference type="Gene3D" id="3.40.640.10">
    <property type="entry name" value="Type I PLP-dependent aspartate aminotransferase-like (Major domain)"/>
    <property type="match status" value="1"/>
</dbReference>
<dbReference type="STRING" id="1348774.AB433_05515"/>
<dbReference type="EMBL" id="CP011770">
    <property type="protein sequence ID" value="AKM11570.1"/>
    <property type="molecule type" value="Genomic_DNA"/>
</dbReference>
<dbReference type="SUPFAM" id="SSF46785">
    <property type="entry name" value="Winged helix' DNA-binding domain"/>
    <property type="match status" value="1"/>
</dbReference>
<dbReference type="Proteomes" id="UP000035287">
    <property type="component" value="Chromosome"/>
</dbReference>
<dbReference type="KEGG" id="cna:AB433_05515"/>
<dbReference type="InterPro" id="IPR015421">
    <property type="entry name" value="PyrdxlP-dep_Trfase_major"/>
</dbReference>
<dbReference type="PANTHER" id="PTHR46577">
    <property type="entry name" value="HTH-TYPE TRANSCRIPTIONAL REGULATORY PROTEIN GABR"/>
    <property type="match status" value="1"/>
</dbReference>
<organism evidence="6 7">
    <name type="scientific">Croceicoccus naphthovorans</name>
    <dbReference type="NCBI Taxonomy" id="1348774"/>
    <lineage>
        <taxon>Bacteria</taxon>
        <taxon>Pseudomonadati</taxon>
        <taxon>Pseudomonadota</taxon>
        <taxon>Alphaproteobacteria</taxon>
        <taxon>Sphingomonadales</taxon>
        <taxon>Erythrobacteraceae</taxon>
        <taxon>Croceicoccus</taxon>
    </lineage>
</organism>
<name>A0A0G3XJ29_9SPHN</name>
<dbReference type="CDD" id="cd00609">
    <property type="entry name" value="AAT_like"/>
    <property type="match status" value="1"/>
</dbReference>
<comment type="similarity">
    <text evidence="1">In the C-terminal section; belongs to the class-I pyridoxal-phosphate-dependent aminotransferase family.</text>
</comment>
<evidence type="ECO:0000256" key="2">
    <source>
        <dbReference type="ARBA" id="ARBA00022898"/>
    </source>
</evidence>
<keyword evidence="2" id="KW-0663">Pyridoxal phosphate</keyword>
<dbReference type="RefSeq" id="WP_047823409.1">
    <property type="nucleotide sequence ID" value="NZ_CP011770.1"/>
</dbReference>
<dbReference type="InterPro" id="IPR051446">
    <property type="entry name" value="HTH_trans_reg/aminotransferase"/>
</dbReference>
<reference evidence="6 7" key="1">
    <citation type="submission" date="2015-06" db="EMBL/GenBank/DDBJ databases">
        <authorList>
            <person name="Zeng Y."/>
            <person name="Huang Y."/>
        </authorList>
    </citation>
    <scope>NUCLEOTIDE SEQUENCE [LARGE SCALE GENOMIC DNA]</scope>
    <source>
        <strain evidence="6 7">PQ-2</strain>
    </source>
</reference>
<dbReference type="InterPro" id="IPR004839">
    <property type="entry name" value="Aminotransferase_I/II_large"/>
</dbReference>
<keyword evidence="4" id="KW-0238">DNA-binding</keyword>
<dbReference type="SMART" id="SM00345">
    <property type="entry name" value="HTH_GNTR"/>
    <property type="match status" value="1"/>
</dbReference>
<protein>
    <submittedName>
        <fullName evidence="6">GntR family transcriptional regulator</fullName>
    </submittedName>
</protein>
<evidence type="ECO:0000256" key="4">
    <source>
        <dbReference type="ARBA" id="ARBA00023125"/>
    </source>
</evidence>
<dbReference type="InterPro" id="IPR036390">
    <property type="entry name" value="WH_DNA-bd_sf"/>
</dbReference>
<dbReference type="GO" id="GO:0003700">
    <property type="term" value="F:DNA-binding transcription factor activity"/>
    <property type="evidence" value="ECO:0007669"/>
    <property type="project" value="InterPro"/>
</dbReference>
<evidence type="ECO:0000313" key="7">
    <source>
        <dbReference type="Proteomes" id="UP000035287"/>
    </source>
</evidence>
<proteinExistence type="inferred from homology"/>
<dbReference type="PANTHER" id="PTHR46577:SF1">
    <property type="entry name" value="HTH-TYPE TRANSCRIPTIONAL REGULATORY PROTEIN GABR"/>
    <property type="match status" value="1"/>
</dbReference>
<dbReference type="InterPro" id="IPR015422">
    <property type="entry name" value="PyrdxlP-dep_Trfase_small"/>
</dbReference>
<dbReference type="Gene3D" id="3.90.1150.10">
    <property type="entry name" value="Aspartate Aminotransferase, domain 1"/>
    <property type="match status" value="1"/>
</dbReference>
<evidence type="ECO:0000256" key="1">
    <source>
        <dbReference type="ARBA" id="ARBA00005384"/>
    </source>
</evidence>
<dbReference type="InterPro" id="IPR015424">
    <property type="entry name" value="PyrdxlP-dep_Trfase"/>
</dbReference>
<keyword evidence="3" id="KW-0805">Transcription regulation</keyword>
<dbReference type="GO" id="GO:0003677">
    <property type="term" value="F:DNA binding"/>
    <property type="evidence" value="ECO:0007669"/>
    <property type="project" value="UniProtKB-KW"/>
</dbReference>
<evidence type="ECO:0000256" key="3">
    <source>
        <dbReference type="ARBA" id="ARBA00023015"/>
    </source>
</evidence>
<evidence type="ECO:0000313" key="6">
    <source>
        <dbReference type="EMBL" id="AKM11570.1"/>
    </source>
</evidence>
<accession>A0A0G3XJ29</accession>
<evidence type="ECO:0000256" key="5">
    <source>
        <dbReference type="ARBA" id="ARBA00023163"/>
    </source>
</evidence>
<gene>
    <name evidence="6" type="ORF">AB433_05515</name>
</gene>
<dbReference type="Gene3D" id="1.10.10.10">
    <property type="entry name" value="Winged helix-like DNA-binding domain superfamily/Winged helix DNA-binding domain"/>
    <property type="match status" value="1"/>
</dbReference>
<dbReference type="InterPro" id="IPR000524">
    <property type="entry name" value="Tscrpt_reg_HTH_GntR"/>
</dbReference>
<dbReference type="InterPro" id="IPR036388">
    <property type="entry name" value="WH-like_DNA-bd_sf"/>
</dbReference>
<dbReference type="Pfam" id="PF00155">
    <property type="entry name" value="Aminotran_1_2"/>
    <property type="match status" value="1"/>
</dbReference>
<dbReference type="CDD" id="cd07377">
    <property type="entry name" value="WHTH_GntR"/>
    <property type="match status" value="1"/>
</dbReference>
<keyword evidence="7" id="KW-1185">Reference proteome</keyword>
<dbReference type="GO" id="GO:0030170">
    <property type="term" value="F:pyridoxal phosphate binding"/>
    <property type="evidence" value="ECO:0007669"/>
    <property type="project" value="InterPro"/>
</dbReference>
<dbReference type="PATRIC" id="fig|1348774.3.peg.1157"/>
<dbReference type="Pfam" id="PF00392">
    <property type="entry name" value="GntR"/>
    <property type="match status" value="1"/>
</dbReference>
<dbReference type="AlphaFoldDB" id="A0A0G3XJ29"/>
<sequence>MQKWLPAVDGSQGPVYLAICEALDHDIGAGRLKAGDRLPPQRDLAEALGVDPGTVTRAYSEARRRGLIAAEGRRGSFVLEKHASTPAMASIAPFDTGMNLPPIPQGNPFADLFADTLAEVLRGPAAANRMQYQPAGGAPVDRQAGADWLAARGIPATEENVLVTSGAQTALHAISNSILKPGDAVCTGPFVYPGWLSICRRRGLSIVPLEADDEGILPDAFAAACREHPVRAIYLVPTNDNPTTATLPLERRAAIAAIARQHDLAVIEDDPYGRLATTDISPVASIAPERTWHVTSLSKMISPSLRIAYLRAPHVRDIMRLAADIHETTVMAPPLNMAVCTQWLLSGAWEQLIDQVRAECVARQKIVATVLPPASYRATREGYHLWIPLEDEISPFELVGLLQPLGVSIVPSESFRVPHHDTGRQAIRLSIGGTLSRDKLTRALERLDAVLHHSEGRKGPLV</sequence>